<sequence length="150" mass="17618">MADEKYSFSKVPEEHYYEFYSNGPKGVIKKIVRYSLIQKYPYKIFNLGFGDWDKERQDVDDQINTNNDDRQKVLATVAETVVDFLVVYPHAVIFAEGSTASRTRLYQMNILSYWKEIKQGSYIVQGYVNGSWQPFEKGINFEAFIIRKNQ</sequence>
<evidence type="ECO:0000313" key="2">
    <source>
        <dbReference type="Proteomes" id="UP000660862"/>
    </source>
</evidence>
<dbReference type="Pfam" id="PF22028">
    <property type="entry name" value="DUF6934"/>
    <property type="match status" value="1"/>
</dbReference>
<dbReference type="RefSeq" id="WP_188507336.1">
    <property type="nucleotide sequence ID" value="NZ_BMER01000004.1"/>
</dbReference>
<dbReference type="AlphaFoldDB" id="A0A917HXQ8"/>
<name>A0A917HXQ8_9SPHI</name>
<reference evidence="1" key="1">
    <citation type="journal article" date="2014" name="Int. J. Syst. Evol. Microbiol.">
        <title>Complete genome sequence of Corynebacterium casei LMG S-19264T (=DSM 44701T), isolated from a smear-ripened cheese.</title>
        <authorList>
            <consortium name="US DOE Joint Genome Institute (JGI-PGF)"/>
            <person name="Walter F."/>
            <person name="Albersmeier A."/>
            <person name="Kalinowski J."/>
            <person name="Ruckert C."/>
        </authorList>
    </citation>
    <scope>NUCLEOTIDE SEQUENCE</scope>
    <source>
        <strain evidence="1">CGMCC 1.12195</strain>
    </source>
</reference>
<dbReference type="Proteomes" id="UP000660862">
    <property type="component" value="Unassembled WGS sequence"/>
</dbReference>
<accession>A0A917HXQ8</accession>
<dbReference type="InterPro" id="IPR053865">
    <property type="entry name" value="DUF6934"/>
</dbReference>
<gene>
    <name evidence="1" type="ORF">GCM10007415_34510</name>
</gene>
<comment type="caution">
    <text evidence="1">The sequence shown here is derived from an EMBL/GenBank/DDBJ whole genome shotgun (WGS) entry which is preliminary data.</text>
</comment>
<proteinExistence type="predicted"/>
<organism evidence="1 2">
    <name type="scientific">Parapedobacter pyrenivorans</name>
    <dbReference type="NCBI Taxonomy" id="1305674"/>
    <lineage>
        <taxon>Bacteria</taxon>
        <taxon>Pseudomonadati</taxon>
        <taxon>Bacteroidota</taxon>
        <taxon>Sphingobacteriia</taxon>
        <taxon>Sphingobacteriales</taxon>
        <taxon>Sphingobacteriaceae</taxon>
        <taxon>Parapedobacter</taxon>
    </lineage>
</organism>
<reference evidence="1" key="2">
    <citation type="submission" date="2020-09" db="EMBL/GenBank/DDBJ databases">
        <authorList>
            <person name="Sun Q."/>
            <person name="Zhou Y."/>
        </authorList>
    </citation>
    <scope>NUCLEOTIDE SEQUENCE</scope>
    <source>
        <strain evidence="1">CGMCC 1.12195</strain>
    </source>
</reference>
<evidence type="ECO:0000313" key="1">
    <source>
        <dbReference type="EMBL" id="GGG96401.1"/>
    </source>
</evidence>
<protein>
    <submittedName>
        <fullName evidence="1">Uncharacterized protein</fullName>
    </submittedName>
</protein>
<keyword evidence="2" id="KW-1185">Reference proteome</keyword>
<dbReference type="EMBL" id="BMER01000004">
    <property type="protein sequence ID" value="GGG96401.1"/>
    <property type="molecule type" value="Genomic_DNA"/>
</dbReference>